<accession>A0ABN1IN71</accession>
<dbReference type="PANTHER" id="PTHR36718:SF1">
    <property type="entry name" value="DOUBLE ZINC RIBBON PROTEIN MJ0416"/>
    <property type="match status" value="1"/>
</dbReference>
<name>A0ABN1IN71_9CLOT</name>
<protein>
    <submittedName>
        <fullName evidence="2">Zinc ribbon domain-containing protein</fullName>
    </submittedName>
</protein>
<proteinExistence type="predicted"/>
<dbReference type="PANTHER" id="PTHR36718">
    <property type="entry name" value="OS05G0435400 PROTEIN"/>
    <property type="match status" value="1"/>
</dbReference>
<dbReference type="InterPro" id="IPR053281">
    <property type="entry name" value="Double_zinc_ribbon"/>
</dbReference>
<dbReference type="Proteomes" id="UP001500339">
    <property type="component" value="Unassembled WGS sequence"/>
</dbReference>
<comment type="caution">
    <text evidence="2">The sequence shown here is derived from an EMBL/GenBank/DDBJ whole genome shotgun (WGS) entry which is preliminary data.</text>
</comment>
<gene>
    <name evidence="2" type="ORF">GCM10008905_03250</name>
</gene>
<evidence type="ECO:0000259" key="1">
    <source>
        <dbReference type="Pfam" id="PF17032"/>
    </source>
</evidence>
<reference evidence="2 3" key="1">
    <citation type="journal article" date="2019" name="Int. J. Syst. Evol. Microbiol.">
        <title>The Global Catalogue of Microorganisms (GCM) 10K type strain sequencing project: providing services to taxonomists for standard genome sequencing and annotation.</title>
        <authorList>
            <consortium name="The Broad Institute Genomics Platform"/>
            <consortium name="The Broad Institute Genome Sequencing Center for Infectious Disease"/>
            <person name="Wu L."/>
            <person name="Ma J."/>
        </authorList>
    </citation>
    <scope>NUCLEOTIDE SEQUENCE [LARGE SCALE GENOMIC DNA]</scope>
    <source>
        <strain evidence="2 3">JCM 1405</strain>
    </source>
</reference>
<dbReference type="InterPro" id="IPR031493">
    <property type="entry name" value="Zinc_ribbon_15"/>
</dbReference>
<organism evidence="2 3">
    <name type="scientific">Clostridium malenominatum</name>
    <dbReference type="NCBI Taxonomy" id="1539"/>
    <lineage>
        <taxon>Bacteria</taxon>
        <taxon>Bacillati</taxon>
        <taxon>Bacillota</taxon>
        <taxon>Clostridia</taxon>
        <taxon>Eubacteriales</taxon>
        <taxon>Clostridiaceae</taxon>
        <taxon>Clostridium</taxon>
    </lineage>
</organism>
<dbReference type="EMBL" id="BAAACF010000001">
    <property type="protein sequence ID" value="GAA0717521.1"/>
    <property type="molecule type" value="Genomic_DNA"/>
</dbReference>
<sequence>MFFFGIMGIEERKKSIKYIQNIICKSCEVMSSYELIKIYTIFHFFFIPLAKFNKKYYIVSRCCDSVFLLASDIGERIENGENIHIEDSYLKEVHVNRNRKNVCNSCGREIDETFQFCPHCGGKL</sequence>
<keyword evidence="3" id="KW-1185">Reference proteome</keyword>
<evidence type="ECO:0000313" key="3">
    <source>
        <dbReference type="Proteomes" id="UP001500339"/>
    </source>
</evidence>
<dbReference type="Pfam" id="PF17032">
    <property type="entry name" value="Zn_ribbon_15"/>
    <property type="match status" value="1"/>
</dbReference>
<evidence type="ECO:0000313" key="2">
    <source>
        <dbReference type="EMBL" id="GAA0717521.1"/>
    </source>
</evidence>
<feature type="domain" description="Zinc-ribbon 15" evidence="1">
    <location>
        <begin position="22"/>
        <end position="121"/>
    </location>
</feature>